<dbReference type="EMBL" id="GG664165">
    <property type="protein sequence ID" value="KNC36522.1"/>
    <property type="molecule type" value="Genomic_DNA"/>
</dbReference>
<dbReference type="OrthoDB" id="10263912at2759"/>
<name>A0A0L0CW86_PLAFA</name>
<dbReference type="AlphaFoldDB" id="A0A0L0CW86"/>
<proteinExistence type="predicted"/>
<reference evidence="2" key="1">
    <citation type="submission" date="2015-07" db="EMBL/GenBank/DDBJ databases">
        <title>Annotation of Plasmodium falciparum RAJ116.</title>
        <authorList>
            <consortium name="The Broad Institute Genome Sequencing Platform"/>
            <person name="Volkman S.K."/>
            <person name="Neafsey D.E."/>
            <person name="Dash A.P."/>
            <person name="Chitnis C.E."/>
            <person name="Hartl D.L."/>
            <person name="Young S.K."/>
            <person name="Zeng Q."/>
            <person name="Koehrsen M."/>
            <person name="Alvarado L."/>
            <person name="Berlin A."/>
            <person name="Borenstein D."/>
            <person name="Chapman S.B."/>
            <person name="Chen Z."/>
            <person name="Engels R."/>
            <person name="Freedman E."/>
            <person name="Gellesch M."/>
            <person name="Goldberg J."/>
            <person name="Griggs A."/>
            <person name="Gujja S."/>
            <person name="Heilman E.R."/>
            <person name="Heiman D.I."/>
            <person name="Howarth C."/>
            <person name="Jen D."/>
            <person name="Larson L."/>
            <person name="Mehta T."/>
            <person name="Neiman D."/>
            <person name="Park D."/>
            <person name="Pearson M."/>
            <person name="Roberts A."/>
            <person name="Saif S."/>
            <person name="Shea T."/>
            <person name="Shenoy N."/>
            <person name="Sisk P."/>
            <person name="Stolte C."/>
            <person name="Sykes S."/>
            <person name="Walk T."/>
            <person name="White J."/>
            <person name="Yandava C."/>
            <person name="Haas B."/>
            <person name="Henn M.R."/>
            <person name="Nusbaum C."/>
            <person name="Birren B."/>
        </authorList>
    </citation>
    <scope>NUCLEOTIDE SEQUENCE [LARGE SCALE GENOMIC DNA]</scope>
    <source>
        <strain evidence="2">RAJ116</strain>
    </source>
</reference>
<dbReference type="Proteomes" id="UP000054566">
    <property type="component" value="Unassembled WGS sequence"/>
</dbReference>
<evidence type="ECO:0000313" key="1">
    <source>
        <dbReference type="EMBL" id="KNC36522.1"/>
    </source>
</evidence>
<evidence type="ECO:0000313" key="2">
    <source>
        <dbReference type="Proteomes" id="UP000054566"/>
    </source>
</evidence>
<organism evidence="1 2">
    <name type="scientific">Plasmodium falciparum RAJ116</name>
    <dbReference type="NCBI Taxonomy" id="580058"/>
    <lineage>
        <taxon>Eukaryota</taxon>
        <taxon>Sar</taxon>
        <taxon>Alveolata</taxon>
        <taxon>Apicomplexa</taxon>
        <taxon>Aconoidasida</taxon>
        <taxon>Haemosporida</taxon>
        <taxon>Plasmodiidae</taxon>
        <taxon>Plasmodium</taxon>
        <taxon>Plasmodium (Laverania)</taxon>
    </lineage>
</organism>
<accession>A0A0L0CW86</accession>
<gene>
    <name evidence="1" type="ORF">PFLG_01854</name>
</gene>
<sequence length="104" mass="12048">MRDAPNAWIRCLNYSLMRSHKRCWFIMTCVTTHLPNELALKMDGAKANYRYQAIKSEIREFSWNISLVQILVEVATIQMRTLKTEVEKGFLSTVIEQELAAPKG</sequence>
<protein>
    <submittedName>
        <fullName evidence="1">Uncharacterized protein</fullName>
    </submittedName>
</protein>
<reference evidence="2" key="2">
    <citation type="submission" date="2015-07" db="EMBL/GenBank/DDBJ databases">
        <title>The genome sequence of Plasmodium falciparum RAJ116.</title>
        <authorList>
            <consortium name="The Broad Institute Genome Sequencing Platform"/>
            <person name="Volkman S.K."/>
            <person name="Neafsey D.E."/>
            <person name="Dash A.P."/>
            <person name="Chitnis C.E."/>
            <person name="Hartl D.L."/>
            <person name="Young S.K."/>
            <person name="Kodira C.D."/>
            <person name="Zeng Q."/>
            <person name="Koehrsen M."/>
            <person name="Godfrey P."/>
            <person name="Alvarado L."/>
            <person name="Berlin A."/>
            <person name="Borenstein D."/>
            <person name="Chen Z."/>
            <person name="Engels R."/>
            <person name="Freedman E."/>
            <person name="Gellesch M."/>
            <person name="Goldberg J."/>
            <person name="Griggs A."/>
            <person name="Gujja S."/>
            <person name="Heiman D."/>
            <person name="Hepburn T."/>
            <person name="Howarth C."/>
            <person name="Jen D."/>
            <person name="Larson L."/>
            <person name="Lewis B."/>
            <person name="Mehta T."/>
            <person name="Park D."/>
            <person name="Pearson M."/>
            <person name="Roberts A."/>
            <person name="Saif S."/>
            <person name="Shea T."/>
            <person name="Shenoy N."/>
            <person name="Sisk P."/>
            <person name="Stolte C."/>
            <person name="Sykes S."/>
            <person name="Walk T."/>
            <person name="White J."/>
            <person name="Yandava C."/>
            <person name="Wirth D.F."/>
            <person name="Nusbaum C."/>
            <person name="Birren B."/>
        </authorList>
    </citation>
    <scope>NUCLEOTIDE SEQUENCE [LARGE SCALE GENOMIC DNA]</scope>
    <source>
        <strain evidence="2">RAJ116</strain>
    </source>
</reference>